<dbReference type="SUPFAM" id="SSF52821">
    <property type="entry name" value="Rhodanese/Cell cycle control phosphatase"/>
    <property type="match status" value="1"/>
</dbReference>
<evidence type="ECO:0000313" key="2">
    <source>
        <dbReference type="EMBL" id="SMO83500.1"/>
    </source>
</evidence>
<gene>
    <name evidence="2" type="ORF">SAMN06264849_10975</name>
</gene>
<dbReference type="GO" id="GO:0070813">
    <property type="term" value="P:hydrogen sulfide metabolic process"/>
    <property type="evidence" value="ECO:0007669"/>
    <property type="project" value="TreeGrafter"/>
</dbReference>
<accession>A0A521EK32</accession>
<dbReference type="PANTHER" id="PTHR43084:SF7">
    <property type="entry name" value="BETA-LACTAMASE DOMAIN PROTEIN"/>
    <property type="match status" value="1"/>
</dbReference>
<evidence type="ECO:0000313" key="3">
    <source>
        <dbReference type="Proteomes" id="UP000315636"/>
    </source>
</evidence>
<name>A0A521EK32_9BACL</name>
<dbReference type="AlphaFoldDB" id="A0A521EK32"/>
<dbReference type="InterPro" id="IPR036873">
    <property type="entry name" value="Rhodanese-like_dom_sf"/>
</dbReference>
<dbReference type="Pfam" id="PF00753">
    <property type="entry name" value="Lactamase_B"/>
    <property type="match status" value="1"/>
</dbReference>
<dbReference type="PROSITE" id="PS50206">
    <property type="entry name" value="RHODANESE_3"/>
    <property type="match status" value="1"/>
</dbReference>
<dbReference type="SUPFAM" id="SSF56281">
    <property type="entry name" value="Metallo-hydrolase/oxidoreductase"/>
    <property type="match status" value="1"/>
</dbReference>
<dbReference type="PANTHER" id="PTHR43084">
    <property type="entry name" value="PERSULFIDE DIOXYGENASE ETHE1"/>
    <property type="match status" value="1"/>
</dbReference>
<keyword evidence="3" id="KW-1185">Reference proteome</keyword>
<dbReference type="Gene3D" id="3.60.15.10">
    <property type="entry name" value="Ribonuclease Z/Hydroxyacylglutathione hydrolase-like"/>
    <property type="match status" value="1"/>
</dbReference>
<dbReference type="Proteomes" id="UP000315636">
    <property type="component" value="Unassembled WGS sequence"/>
</dbReference>
<dbReference type="InterPro" id="IPR044528">
    <property type="entry name" value="POD-like_MBL-fold"/>
</dbReference>
<dbReference type="SMART" id="SM00450">
    <property type="entry name" value="RHOD"/>
    <property type="match status" value="1"/>
</dbReference>
<dbReference type="GO" id="GO:0050313">
    <property type="term" value="F:sulfur dioxygenase activity"/>
    <property type="evidence" value="ECO:0007669"/>
    <property type="project" value="InterPro"/>
</dbReference>
<dbReference type="SMART" id="SM00849">
    <property type="entry name" value="Lactamase_B"/>
    <property type="match status" value="1"/>
</dbReference>
<feature type="domain" description="Rhodanese" evidence="1">
    <location>
        <begin position="44"/>
        <end position="139"/>
    </location>
</feature>
<dbReference type="InterPro" id="IPR051682">
    <property type="entry name" value="Mito_Persulfide_Diox"/>
</dbReference>
<dbReference type="CDD" id="cd07724">
    <property type="entry name" value="POD-like_MBL-fold"/>
    <property type="match status" value="1"/>
</dbReference>
<protein>
    <submittedName>
        <fullName evidence="2">Glyoxylase, beta-lactamase superfamily II</fullName>
    </submittedName>
</protein>
<evidence type="ECO:0000259" key="1">
    <source>
        <dbReference type="PROSITE" id="PS50206"/>
    </source>
</evidence>
<sequence length="406" mass="44824">MEPLLSLTLPMMRTQPSHFEQGGWMNNMSIPLITAEELRQRIKDGDSILILDVRNEEDYTDWKIEGGNVESVNIPYFEFLDDENAADDRLAENTEVITVCAKGGSSQYVAEILQNKGYKVKSLEGGMKAWSQVYDDTLVFKGNRMKLFQVIRPAKGCLSYLIASNGEGTVVDPGRHIDVYLEMAQRENVQITHILDSHVHADHISGGPALSEKTGAIYYINTSDLQGNPPFSYKPLEKTNHISFGDVEVEVLALQTPGHTPGSVSFLINKKFLLSGDTIFVGGLGRPDLGGKAQEWAEMLYKTVFNQIKNLPDDVLVLPAHYADISEINEHGIVGAQLGEIRSSNQAMQTKEQKAFTEIVSSAAATETPPNFETIVAINRGEKQVDEAEATELEIGPNRCAVHHHG</sequence>
<dbReference type="InterPro" id="IPR036866">
    <property type="entry name" value="RibonucZ/Hydroxyglut_hydro"/>
</dbReference>
<dbReference type="Pfam" id="PF00581">
    <property type="entry name" value="Rhodanese"/>
    <property type="match status" value="1"/>
</dbReference>
<dbReference type="GO" id="GO:0006749">
    <property type="term" value="P:glutathione metabolic process"/>
    <property type="evidence" value="ECO:0007669"/>
    <property type="project" value="InterPro"/>
</dbReference>
<proteinExistence type="predicted"/>
<dbReference type="InterPro" id="IPR001279">
    <property type="entry name" value="Metallo-B-lactamas"/>
</dbReference>
<dbReference type="InterPro" id="IPR001763">
    <property type="entry name" value="Rhodanese-like_dom"/>
</dbReference>
<organism evidence="2 3">
    <name type="scientific">Melghirimyces algeriensis</name>
    <dbReference type="NCBI Taxonomy" id="910412"/>
    <lineage>
        <taxon>Bacteria</taxon>
        <taxon>Bacillati</taxon>
        <taxon>Bacillota</taxon>
        <taxon>Bacilli</taxon>
        <taxon>Bacillales</taxon>
        <taxon>Thermoactinomycetaceae</taxon>
        <taxon>Melghirimyces</taxon>
    </lineage>
</organism>
<dbReference type="EMBL" id="FXTI01000009">
    <property type="protein sequence ID" value="SMO83500.1"/>
    <property type="molecule type" value="Genomic_DNA"/>
</dbReference>
<reference evidence="2 3" key="1">
    <citation type="submission" date="2017-05" db="EMBL/GenBank/DDBJ databases">
        <authorList>
            <person name="Varghese N."/>
            <person name="Submissions S."/>
        </authorList>
    </citation>
    <scope>NUCLEOTIDE SEQUENCE [LARGE SCALE GENOMIC DNA]</scope>
    <source>
        <strain evidence="2 3">DSM 45474</strain>
    </source>
</reference>
<dbReference type="Gene3D" id="3.40.250.10">
    <property type="entry name" value="Rhodanese-like domain"/>
    <property type="match status" value="1"/>
</dbReference>